<dbReference type="InterPro" id="IPR010879">
    <property type="entry name" value="DUF1508"/>
</dbReference>
<protein>
    <submittedName>
        <fullName evidence="2">DUF1508 domain-containing protein</fullName>
    </submittedName>
</protein>
<accession>A0A849SPX5</accession>
<sequence length="60" mass="7184">MSFEIYVDRSNQWRWRMFANNNRIIGDSGEAYHNRTDCEAMVDWIKRNALTAQVRVKMTS</sequence>
<evidence type="ECO:0000313" key="3">
    <source>
        <dbReference type="Proteomes" id="UP000580839"/>
    </source>
</evidence>
<dbReference type="Pfam" id="PF07411">
    <property type="entry name" value="DUF1508"/>
    <property type="match status" value="1"/>
</dbReference>
<dbReference type="AlphaFoldDB" id="A0A849SPX5"/>
<evidence type="ECO:0000259" key="1">
    <source>
        <dbReference type="Pfam" id="PF07411"/>
    </source>
</evidence>
<proteinExistence type="predicted"/>
<dbReference type="Gene3D" id="3.30.160.160">
    <property type="entry name" value="YegP-like"/>
    <property type="match status" value="1"/>
</dbReference>
<gene>
    <name evidence="2" type="ORF">HOP12_07535</name>
</gene>
<reference evidence="2 3" key="1">
    <citation type="submission" date="2020-04" db="EMBL/GenBank/DDBJ databases">
        <title>Metagenomic profiling of ammonia- and methane-oxidizing microorganisms in a Dutch drinking water treatment plant.</title>
        <authorList>
            <person name="Poghosyan L."/>
            <person name="Leucker S."/>
        </authorList>
    </citation>
    <scope>NUCLEOTIDE SEQUENCE [LARGE SCALE GENOMIC DNA]</scope>
    <source>
        <strain evidence="2">S-RSF-IL-03</strain>
    </source>
</reference>
<organism evidence="2 3">
    <name type="scientific">Eiseniibacteriota bacterium</name>
    <dbReference type="NCBI Taxonomy" id="2212470"/>
    <lineage>
        <taxon>Bacteria</taxon>
        <taxon>Candidatus Eiseniibacteriota</taxon>
    </lineage>
</organism>
<name>A0A849SPX5_UNCEI</name>
<comment type="caution">
    <text evidence="2">The sequence shown here is derived from an EMBL/GenBank/DDBJ whole genome shotgun (WGS) entry which is preliminary data.</text>
</comment>
<dbReference type="SUPFAM" id="SSF160113">
    <property type="entry name" value="YegP-like"/>
    <property type="match status" value="1"/>
</dbReference>
<feature type="domain" description="DUF1508" evidence="1">
    <location>
        <begin position="8"/>
        <end position="54"/>
    </location>
</feature>
<dbReference type="InterPro" id="IPR036913">
    <property type="entry name" value="YegP-like_sf"/>
</dbReference>
<dbReference type="Proteomes" id="UP000580839">
    <property type="component" value="Unassembled WGS sequence"/>
</dbReference>
<dbReference type="EMBL" id="JABFRW010000086">
    <property type="protein sequence ID" value="NOT34005.1"/>
    <property type="molecule type" value="Genomic_DNA"/>
</dbReference>
<evidence type="ECO:0000313" key="2">
    <source>
        <dbReference type="EMBL" id="NOT34005.1"/>
    </source>
</evidence>